<dbReference type="Proteomes" id="UP000076959">
    <property type="component" value="Unassembled WGS sequence"/>
</dbReference>
<evidence type="ECO:0000313" key="1">
    <source>
        <dbReference type="EMBL" id="OAF07022.1"/>
    </source>
</evidence>
<dbReference type="InterPro" id="IPR026002">
    <property type="entry name" value="ATC_hydrolase-like"/>
</dbReference>
<dbReference type="EMBL" id="LUUB01000071">
    <property type="protein sequence ID" value="OAF07022.1"/>
    <property type="molecule type" value="Genomic_DNA"/>
</dbReference>
<gene>
    <name evidence="1" type="ORF">AYJ54_18350</name>
</gene>
<evidence type="ECO:0008006" key="3">
    <source>
        <dbReference type="Google" id="ProtNLM"/>
    </source>
</evidence>
<organism evidence="1 2">
    <name type="scientific">Bradyrhizobium centrolobii</name>
    <dbReference type="NCBI Taxonomy" id="1505087"/>
    <lineage>
        <taxon>Bacteria</taxon>
        <taxon>Pseudomonadati</taxon>
        <taxon>Pseudomonadota</taxon>
        <taxon>Alphaproteobacteria</taxon>
        <taxon>Hyphomicrobiales</taxon>
        <taxon>Nitrobacteraceae</taxon>
        <taxon>Bradyrhizobium</taxon>
    </lineage>
</organism>
<dbReference type="OrthoDB" id="9805176at2"/>
<name>A0A176YJL1_9BRAD</name>
<comment type="caution">
    <text evidence="1">The sequence shown here is derived from an EMBL/GenBank/DDBJ whole genome shotgun (WGS) entry which is preliminary data.</text>
</comment>
<protein>
    <recommendedName>
        <fullName evidence="3">2-amino-thiazoline-4-carboxylic acid hydrolase</fullName>
    </recommendedName>
</protein>
<dbReference type="STRING" id="1505087.AYJ54_18350"/>
<reference evidence="1 2" key="1">
    <citation type="submission" date="2016-03" db="EMBL/GenBank/DDBJ databases">
        <title>Draft Genome Sequence of the Strain BR 10245 (Bradyrhizobium sp.) isolated from nodules of Centrolobium paraense.</title>
        <authorList>
            <person name="Simoes-Araujo J.L.Sr."/>
            <person name="Barauna A.C."/>
            <person name="Silva K."/>
            <person name="Zilli J.E."/>
        </authorList>
    </citation>
    <scope>NUCLEOTIDE SEQUENCE [LARGE SCALE GENOMIC DNA]</scope>
    <source>
        <strain evidence="1 2">BR 10245</strain>
    </source>
</reference>
<sequence length="158" mass="17743">MVDASEVAISHLQRRKIEGRVLIPFIQVLRERLGESAMREVVDETIRRLAVEDGARWAATYGKGPSSLRAVAQEIWAGGGGMDVEVVDESDDHLDFNITRCRYAEFYKELGLADLGARVLCSRDQAMLAGFNDELEMSRTQTIMEGGACCDFRFRKRP</sequence>
<dbReference type="RefSeq" id="WP_063702472.1">
    <property type="nucleotide sequence ID" value="NZ_LUUB01000071.1"/>
</dbReference>
<accession>A0A176YJL1</accession>
<evidence type="ECO:0000313" key="2">
    <source>
        <dbReference type="Proteomes" id="UP000076959"/>
    </source>
</evidence>
<keyword evidence="2" id="KW-1185">Reference proteome</keyword>
<proteinExistence type="predicted"/>
<dbReference type="AlphaFoldDB" id="A0A176YJL1"/>
<dbReference type="Pfam" id="PF14196">
    <property type="entry name" value="ATC_hydrolase"/>
    <property type="match status" value="1"/>
</dbReference>